<gene>
    <name evidence="1" type="ORF">MML48_2g00011905</name>
</gene>
<dbReference type="Proteomes" id="UP001056778">
    <property type="component" value="Chromosome 2"/>
</dbReference>
<protein>
    <submittedName>
        <fullName evidence="1">Uncharacterized protein</fullName>
    </submittedName>
</protein>
<proteinExistence type="predicted"/>
<dbReference type="EMBL" id="CM043016">
    <property type="protein sequence ID" value="KAI4466936.1"/>
    <property type="molecule type" value="Genomic_DNA"/>
</dbReference>
<name>A0ACB9TJF2_HOLOL</name>
<sequence>MLYQNSKVSFDSDADRAHAAALCPANVTQIFTKINVRKLKTKYSPNELNRMFADALDHESDDNTVTYSTKYTVSQVFSTQQEDERVKYIKTCTLMNYGLTYKNIRVLAYDYAKLLKLKATVQWETNKVAGIEWLKGFMKMRNHEIRLRKPENTNLPRSSGFNKTSVTFFQITVFICIIYILDITSQ</sequence>
<comment type="caution">
    <text evidence="1">The sequence shown here is derived from an EMBL/GenBank/DDBJ whole genome shotgun (WGS) entry which is preliminary data.</text>
</comment>
<evidence type="ECO:0000313" key="2">
    <source>
        <dbReference type="Proteomes" id="UP001056778"/>
    </source>
</evidence>
<keyword evidence="2" id="KW-1185">Reference proteome</keyword>
<reference evidence="1" key="1">
    <citation type="submission" date="2022-04" db="EMBL/GenBank/DDBJ databases">
        <title>Chromosome-scale genome assembly of Holotrichia oblita Faldermann.</title>
        <authorList>
            <person name="Rongchong L."/>
        </authorList>
    </citation>
    <scope>NUCLEOTIDE SEQUENCE</scope>
    <source>
        <strain evidence="1">81SQS9</strain>
    </source>
</reference>
<organism evidence="1 2">
    <name type="scientific">Holotrichia oblita</name>
    <name type="common">Chafer beetle</name>
    <dbReference type="NCBI Taxonomy" id="644536"/>
    <lineage>
        <taxon>Eukaryota</taxon>
        <taxon>Metazoa</taxon>
        <taxon>Ecdysozoa</taxon>
        <taxon>Arthropoda</taxon>
        <taxon>Hexapoda</taxon>
        <taxon>Insecta</taxon>
        <taxon>Pterygota</taxon>
        <taxon>Neoptera</taxon>
        <taxon>Endopterygota</taxon>
        <taxon>Coleoptera</taxon>
        <taxon>Polyphaga</taxon>
        <taxon>Scarabaeiformia</taxon>
        <taxon>Scarabaeidae</taxon>
        <taxon>Melolonthinae</taxon>
        <taxon>Holotrichia</taxon>
    </lineage>
</organism>
<accession>A0ACB9TJF2</accession>
<evidence type="ECO:0000313" key="1">
    <source>
        <dbReference type="EMBL" id="KAI4466936.1"/>
    </source>
</evidence>